<reference evidence="6 7" key="1">
    <citation type="submission" date="2020-07" db="EMBL/GenBank/DDBJ databases">
        <title>Diversity of carbapenemase encoding genes among Pseudomonas putida group clinical isolates in a tertiary Brazilian hospital.</title>
        <authorList>
            <person name="Alberto-Lei F."/>
            <person name="Nodari C.S."/>
            <person name="Streling A.P."/>
            <person name="Paulino J.T."/>
            <person name="Bessa-Neto F.O."/>
            <person name="Cayo R."/>
            <person name="Gales A.C."/>
        </authorList>
    </citation>
    <scope>NUCLEOTIDE SEQUENCE [LARGE SCALE GENOMIC DNA]</scope>
    <source>
        <strain evidence="6 7">12464</strain>
    </source>
</reference>
<evidence type="ECO:0000313" key="6">
    <source>
        <dbReference type="EMBL" id="MBA6116698.1"/>
    </source>
</evidence>
<dbReference type="InterPro" id="IPR014710">
    <property type="entry name" value="RmlC-like_jellyroll"/>
</dbReference>
<dbReference type="GO" id="GO:0043565">
    <property type="term" value="F:sequence-specific DNA binding"/>
    <property type="evidence" value="ECO:0007669"/>
    <property type="project" value="InterPro"/>
</dbReference>
<comment type="caution">
    <text evidence="6">The sequence shown here is derived from an EMBL/GenBank/DDBJ whole genome shotgun (WGS) entry which is preliminary data.</text>
</comment>
<dbReference type="InterPro" id="IPR047264">
    <property type="entry name" value="Cupin_HpaA-like_N"/>
</dbReference>
<evidence type="ECO:0000313" key="7">
    <source>
        <dbReference type="Proteomes" id="UP000553948"/>
    </source>
</evidence>
<keyword evidence="3" id="KW-0010">Activator</keyword>
<accession>A0A7W2QJA1</accession>
<gene>
    <name evidence="6" type="ORF">H4C47_13260</name>
</gene>
<dbReference type="InterPro" id="IPR009057">
    <property type="entry name" value="Homeodomain-like_sf"/>
</dbReference>
<evidence type="ECO:0000256" key="4">
    <source>
        <dbReference type="ARBA" id="ARBA00023163"/>
    </source>
</evidence>
<evidence type="ECO:0000256" key="2">
    <source>
        <dbReference type="ARBA" id="ARBA00023125"/>
    </source>
</evidence>
<dbReference type="Pfam" id="PF02311">
    <property type="entry name" value="AraC_binding"/>
    <property type="match status" value="1"/>
</dbReference>
<dbReference type="InterPro" id="IPR020449">
    <property type="entry name" value="Tscrpt_reg_AraC-type_HTH"/>
</dbReference>
<organism evidence="6 7">
    <name type="scientific">Pseudomonas putida</name>
    <name type="common">Arthrobacter siderocapsulatus</name>
    <dbReference type="NCBI Taxonomy" id="303"/>
    <lineage>
        <taxon>Bacteria</taxon>
        <taxon>Pseudomonadati</taxon>
        <taxon>Pseudomonadota</taxon>
        <taxon>Gammaproteobacteria</taxon>
        <taxon>Pseudomonadales</taxon>
        <taxon>Pseudomonadaceae</taxon>
        <taxon>Pseudomonas</taxon>
    </lineage>
</organism>
<dbReference type="GO" id="GO:0003700">
    <property type="term" value="F:DNA-binding transcription factor activity"/>
    <property type="evidence" value="ECO:0007669"/>
    <property type="project" value="InterPro"/>
</dbReference>
<dbReference type="InterPro" id="IPR018060">
    <property type="entry name" value="HTH_AraC"/>
</dbReference>
<keyword evidence="2" id="KW-0238">DNA-binding</keyword>
<keyword evidence="4" id="KW-0804">Transcription</keyword>
<dbReference type="InterPro" id="IPR003313">
    <property type="entry name" value="AraC-bd"/>
</dbReference>
<name>A0A7W2QJA1_PSEPU</name>
<evidence type="ECO:0000256" key="3">
    <source>
        <dbReference type="ARBA" id="ARBA00023159"/>
    </source>
</evidence>
<dbReference type="PANTHER" id="PTHR43280">
    <property type="entry name" value="ARAC-FAMILY TRANSCRIPTIONAL REGULATOR"/>
    <property type="match status" value="1"/>
</dbReference>
<keyword evidence="1" id="KW-0805">Transcription regulation</keyword>
<dbReference type="PROSITE" id="PS01124">
    <property type="entry name" value="HTH_ARAC_FAMILY_2"/>
    <property type="match status" value="1"/>
</dbReference>
<dbReference type="InterPro" id="IPR011051">
    <property type="entry name" value="RmlC_Cupin_sf"/>
</dbReference>
<evidence type="ECO:0000259" key="5">
    <source>
        <dbReference type="PROSITE" id="PS01124"/>
    </source>
</evidence>
<dbReference type="SUPFAM" id="SSF46689">
    <property type="entry name" value="Homeodomain-like"/>
    <property type="match status" value="1"/>
</dbReference>
<dbReference type="SUPFAM" id="SSF51182">
    <property type="entry name" value="RmlC-like cupins"/>
    <property type="match status" value="1"/>
</dbReference>
<protein>
    <submittedName>
        <fullName evidence="6">Helix-turn-helix domain-containing protein</fullName>
    </submittedName>
</protein>
<dbReference type="AlphaFoldDB" id="A0A7W2QJA1"/>
<dbReference type="EMBL" id="JACGDG010000010">
    <property type="protein sequence ID" value="MBA6116698.1"/>
    <property type="molecule type" value="Genomic_DNA"/>
</dbReference>
<feature type="domain" description="HTH araC/xylS-type" evidence="5">
    <location>
        <begin position="190"/>
        <end position="288"/>
    </location>
</feature>
<evidence type="ECO:0000256" key="1">
    <source>
        <dbReference type="ARBA" id="ARBA00023015"/>
    </source>
</evidence>
<dbReference type="SMART" id="SM00342">
    <property type="entry name" value="HTH_ARAC"/>
    <property type="match status" value="1"/>
</dbReference>
<dbReference type="Gene3D" id="2.60.120.10">
    <property type="entry name" value="Jelly Rolls"/>
    <property type="match status" value="1"/>
</dbReference>
<sequence>MKSTLPGVPLFQLYGENHAWPGTDLLHCEPIPARSRLHHWEIKPHQHAELFQLLYVQRGQAQVEIEGVRSAIDEAAIQVVPPLTVHGFRFSADIQGHVLTFGTALVADLEQRLGAPLGVLAKAGCYPLGKDRVRLRNLIETLQQEYQGNAPSRAPLLDALVTALMVWISRRQLLGQPPRNRDERDRQLLGQYLRLVEAHFREHLSVEAFAARLQIPSLHLNQLCRALSGQTALQVVHQRLLLEARRNLRYTRMSIGQLSDNLGFTDPTYFARFFKRLSGQTPKAYRRSVQPD</sequence>
<dbReference type="Proteomes" id="UP000553948">
    <property type="component" value="Unassembled WGS sequence"/>
</dbReference>
<dbReference type="RefSeq" id="WP_054901813.1">
    <property type="nucleotide sequence ID" value="NZ_CP060529.1"/>
</dbReference>
<dbReference type="PANTHER" id="PTHR43280:SF32">
    <property type="entry name" value="TRANSCRIPTIONAL REGULATORY PROTEIN"/>
    <property type="match status" value="1"/>
</dbReference>
<dbReference type="Pfam" id="PF12833">
    <property type="entry name" value="HTH_18"/>
    <property type="match status" value="1"/>
</dbReference>
<dbReference type="CDD" id="cd06999">
    <property type="entry name" value="cupin_HpaA-like_N"/>
    <property type="match status" value="1"/>
</dbReference>
<dbReference type="Gene3D" id="1.10.10.60">
    <property type="entry name" value="Homeodomain-like"/>
    <property type="match status" value="1"/>
</dbReference>
<dbReference type="PRINTS" id="PR00032">
    <property type="entry name" value="HTHARAC"/>
</dbReference>
<proteinExistence type="predicted"/>